<feature type="transmembrane region" description="Helical" evidence="5">
    <location>
        <begin position="12"/>
        <end position="30"/>
    </location>
</feature>
<evidence type="ECO:0000256" key="5">
    <source>
        <dbReference type="SAM" id="Phobius"/>
    </source>
</evidence>
<dbReference type="SUPFAM" id="SSF55874">
    <property type="entry name" value="ATPase domain of HSP90 chaperone/DNA topoisomerase II/histidine kinase"/>
    <property type="match status" value="1"/>
</dbReference>
<keyword evidence="1" id="KW-0808">Transferase</keyword>
<keyword evidence="3" id="KW-0902">Two-component regulatory system</keyword>
<sequence length="393" mass="41686">MGTRSRLAAARSVTVLLMSLCVLYGVEPLFSSGFSRLNAAQSGVALGGMAAFFAALLLAVRHGGQAGPRWGNKPWSLVCLGVIAVGLYLQFGPALVALPALFGGTAGFALSRYRAVPVVLGTLASIYLAISHQGLPEAQVVDLMGRAVIEMSVIYAVGKIALLSREIERNRVELARLAVVEERLRFSRDLHDVLGHSLSVISIKGEVAARLTDRDPCTATEEMNAVVEIARRSAGEIRSLVRGYRGQSLDAELEGAVSVLEAAGIRSSADAVPRALPAQVQEVLSWVIREGVTNVLRHSRATRCEITMRAVGGDLVLDLVNNGIRADRQAQGRGAGSGLVGLAERLAGIDGRLSGERISEDEFRLRATAPLVRGGTHDPTGEPWGQAEKEGES</sequence>
<dbReference type="AlphaFoldDB" id="A0A1H7KSF0"/>
<dbReference type="GO" id="GO:0046983">
    <property type="term" value="F:protein dimerization activity"/>
    <property type="evidence" value="ECO:0007669"/>
    <property type="project" value="InterPro"/>
</dbReference>
<dbReference type="Proteomes" id="UP000183015">
    <property type="component" value="Unassembled WGS sequence"/>
</dbReference>
<accession>A0A1H7KSF0</accession>
<evidence type="ECO:0000313" key="7">
    <source>
        <dbReference type="EMBL" id="SEK89446.1"/>
    </source>
</evidence>
<evidence type="ECO:0000256" key="1">
    <source>
        <dbReference type="ARBA" id="ARBA00022679"/>
    </source>
</evidence>
<dbReference type="GO" id="GO:0000155">
    <property type="term" value="F:phosphorelay sensor kinase activity"/>
    <property type="evidence" value="ECO:0007669"/>
    <property type="project" value="InterPro"/>
</dbReference>
<evidence type="ECO:0000256" key="4">
    <source>
        <dbReference type="SAM" id="MobiDB-lite"/>
    </source>
</evidence>
<feature type="region of interest" description="Disordered" evidence="4">
    <location>
        <begin position="369"/>
        <end position="393"/>
    </location>
</feature>
<evidence type="ECO:0000313" key="8">
    <source>
        <dbReference type="Proteomes" id="UP000183015"/>
    </source>
</evidence>
<dbReference type="InterPro" id="IPR050482">
    <property type="entry name" value="Sensor_HK_TwoCompSys"/>
</dbReference>
<evidence type="ECO:0000256" key="2">
    <source>
        <dbReference type="ARBA" id="ARBA00022777"/>
    </source>
</evidence>
<protein>
    <submittedName>
        <fullName evidence="7">Two-component system, NarL family, sensor histidine kinase DesK</fullName>
    </submittedName>
</protein>
<dbReference type="GO" id="GO:0016020">
    <property type="term" value="C:membrane"/>
    <property type="evidence" value="ECO:0007669"/>
    <property type="project" value="InterPro"/>
</dbReference>
<feature type="transmembrane region" description="Helical" evidence="5">
    <location>
        <begin position="75"/>
        <end position="101"/>
    </location>
</feature>
<dbReference type="PANTHER" id="PTHR24421">
    <property type="entry name" value="NITRATE/NITRITE SENSOR PROTEIN NARX-RELATED"/>
    <property type="match status" value="1"/>
</dbReference>
<proteinExistence type="predicted"/>
<evidence type="ECO:0000259" key="6">
    <source>
        <dbReference type="Pfam" id="PF07730"/>
    </source>
</evidence>
<feature type="transmembrane region" description="Helical" evidence="5">
    <location>
        <begin position="42"/>
        <end position="63"/>
    </location>
</feature>
<dbReference type="Gene3D" id="1.20.5.1930">
    <property type="match status" value="1"/>
</dbReference>
<dbReference type="RefSeq" id="WP_052438236.1">
    <property type="nucleotide sequence ID" value="NZ_BBPN01000001.1"/>
</dbReference>
<dbReference type="CDD" id="cd16917">
    <property type="entry name" value="HATPase_UhpB-NarQ-NarX-like"/>
    <property type="match status" value="1"/>
</dbReference>
<feature type="domain" description="Signal transduction histidine kinase subgroup 3 dimerisation and phosphoacceptor" evidence="6">
    <location>
        <begin position="182"/>
        <end position="247"/>
    </location>
</feature>
<dbReference type="eggNOG" id="COG4585">
    <property type="taxonomic scope" value="Bacteria"/>
</dbReference>
<dbReference type="Gene3D" id="3.30.565.10">
    <property type="entry name" value="Histidine kinase-like ATPase, C-terminal domain"/>
    <property type="match status" value="1"/>
</dbReference>
<evidence type="ECO:0000256" key="3">
    <source>
        <dbReference type="ARBA" id="ARBA00023012"/>
    </source>
</evidence>
<dbReference type="OrthoDB" id="5241784at2"/>
<reference evidence="8" key="1">
    <citation type="submission" date="2016-10" db="EMBL/GenBank/DDBJ databases">
        <authorList>
            <person name="Varghese N."/>
        </authorList>
    </citation>
    <scope>NUCLEOTIDE SEQUENCE [LARGE SCALE GENOMIC DNA]</scope>
    <source>
        <strain evidence="8">DSM 45096 / BCRC 16803 / CGMCC 4.1857 / CIP 109030 / JCM 12277 / KCTC 19219 / NBRC 100920 / 33214</strain>
    </source>
</reference>
<dbReference type="InterPro" id="IPR011712">
    <property type="entry name" value="Sig_transdc_His_kin_sub3_dim/P"/>
</dbReference>
<gene>
    <name evidence="7" type="ORF">SAMN05414137_104172</name>
</gene>
<keyword evidence="5" id="KW-0812">Transmembrane</keyword>
<organism evidence="7 8">
    <name type="scientific">Streptacidiphilus jiangxiensis</name>
    <dbReference type="NCBI Taxonomy" id="235985"/>
    <lineage>
        <taxon>Bacteria</taxon>
        <taxon>Bacillati</taxon>
        <taxon>Actinomycetota</taxon>
        <taxon>Actinomycetes</taxon>
        <taxon>Kitasatosporales</taxon>
        <taxon>Streptomycetaceae</taxon>
        <taxon>Streptacidiphilus</taxon>
    </lineage>
</organism>
<keyword evidence="5" id="KW-1133">Transmembrane helix</keyword>
<keyword evidence="5" id="KW-0472">Membrane</keyword>
<keyword evidence="2 7" id="KW-0418">Kinase</keyword>
<keyword evidence="8" id="KW-1185">Reference proteome</keyword>
<dbReference type="EMBL" id="FOAZ01000004">
    <property type="protein sequence ID" value="SEK89446.1"/>
    <property type="molecule type" value="Genomic_DNA"/>
</dbReference>
<dbReference type="STRING" id="235985.SAMN05414137_104172"/>
<dbReference type="Pfam" id="PF07730">
    <property type="entry name" value="HisKA_3"/>
    <property type="match status" value="1"/>
</dbReference>
<dbReference type="PANTHER" id="PTHR24421:SF63">
    <property type="entry name" value="SENSOR HISTIDINE KINASE DESK"/>
    <property type="match status" value="1"/>
</dbReference>
<dbReference type="InterPro" id="IPR036890">
    <property type="entry name" value="HATPase_C_sf"/>
</dbReference>
<name>A0A1H7KSF0_STRJI</name>